<dbReference type="EMBL" id="JAPQFC010000781">
    <property type="protein sequence ID" value="MCY6524939.1"/>
    <property type="molecule type" value="Genomic_DNA"/>
</dbReference>
<evidence type="ECO:0000313" key="2">
    <source>
        <dbReference type="EMBL" id="MCY6524939.1"/>
    </source>
</evidence>
<dbReference type="AlphaFoldDB" id="A0A9Q4H7Y7"/>
<dbReference type="RefSeq" id="WP_267992169.1">
    <property type="nucleotide sequence ID" value="NZ_JAPQFC010000781.1"/>
</dbReference>
<reference evidence="2" key="2">
    <citation type="submission" date="2022-12" db="EMBL/GenBank/DDBJ databases">
        <authorList>
            <person name="Kardos G."/>
            <person name="Sarkozi R."/>
            <person name="Laczko L."/>
            <person name="Marton S."/>
            <person name="Makrai L."/>
            <person name="Banyai K."/>
            <person name="Fodor L."/>
        </authorList>
    </citation>
    <scope>NUCLEOTIDE SEQUENCE</scope>
    <source>
        <strain evidence="2">84/14</strain>
    </source>
</reference>
<organism evidence="2 3">
    <name type="scientific">Actinobacillus pleuropneumoniae</name>
    <name type="common">Haemophilus pleuropneumoniae</name>
    <dbReference type="NCBI Taxonomy" id="715"/>
    <lineage>
        <taxon>Bacteria</taxon>
        <taxon>Pseudomonadati</taxon>
        <taxon>Pseudomonadota</taxon>
        <taxon>Gammaproteobacteria</taxon>
        <taxon>Pasteurellales</taxon>
        <taxon>Pasteurellaceae</taxon>
        <taxon>Actinobacillus</taxon>
    </lineage>
</organism>
<accession>A0A9Q4H7Y7</accession>
<comment type="caution">
    <text evidence="2">The sequence shown here is derived from an EMBL/GenBank/DDBJ whole genome shotgun (WGS) entry which is preliminary data.</text>
</comment>
<name>A0A9Q4H7Y7_ACTPL</name>
<reference evidence="2" key="1">
    <citation type="journal article" date="2021" name="Vet Sci">
        <title>O-Serogroups and Pathovirotypes of Escherichia coli Isolated from Post-Weaning Piglets Showing Diarrhoea and/or Oedema in South Korea.</title>
        <authorList>
            <person name="Byun J.W."/>
            <person name="Moon B.Y."/>
            <person name="Do K.H."/>
            <person name="Lee K."/>
            <person name="Lee H.Y."/>
            <person name="Kim W.I."/>
            <person name="So B."/>
            <person name="Lee W.K."/>
        </authorList>
    </citation>
    <scope>NUCLEOTIDE SEQUENCE</scope>
    <source>
        <strain evidence="2">84/14</strain>
    </source>
</reference>
<sequence>NGLGFYKAVEGESRSQGEVRNYNAKPEMLNKEIRGQPQQQPRKEILQRNSFAPNYGSDRRIFPPTNNVECYECHNLGH</sequence>
<feature type="non-terminal residue" evidence="2">
    <location>
        <position position="1"/>
    </location>
</feature>
<evidence type="ECO:0000313" key="3">
    <source>
        <dbReference type="Proteomes" id="UP001077788"/>
    </source>
</evidence>
<protein>
    <submittedName>
        <fullName evidence="2">Uncharacterized protein</fullName>
    </submittedName>
</protein>
<feature type="non-terminal residue" evidence="2">
    <location>
        <position position="78"/>
    </location>
</feature>
<proteinExistence type="predicted"/>
<gene>
    <name evidence="2" type="ORF">OYG11_12090</name>
</gene>
<dbReference type="Proteomes" id="UP001077788">
    <property type="component" value="Unassembled WGS sequence"/>
</dbReference>
<feature type="region of interest" description="Disordered" evidence="1">
    <location>
        <begin position="32"/>
        <end position="59"/>
    </location>
</feature>
<evidence type="ECO:0000256" key="1">
    <source>
        <dbReference type="SAM" id="MobiDB-lite"/>
    </source>
</evidence>